<dbReference type="InterPro" id="IPR049892">
    <property type="entry name" value="AA9"/>
</dbReference>
<dbReference type="GO" id="GO:0004497">
    <property type="term" value="F:monooxygenase activity"/>
    <property type="evidence" value="ECO:0007669"/>
    <property type="project" value="UniProtKB-KW"/>
</dbReference>
<feature type="region of interest" description="Disordered" evidence="16">
    <location>
        <begin position="84"/>
        <end position="104"/>
    </location>
</feature>
<accession>A0A0C9W4B3</accession>
<evidence type="ECO:0000313" key="18">
    <source>
        <dbReference type="EMBL" id="KIJ46201.1"/>
    </source>
</evidence>
<dbReference type="EMBL" id="KN837108">
    <property type="protein sequence ID" value="KIJ46201.1"/>
    <property type="molecule type" value="Genomic_DNA"/>
</dbReference>
<protein>
    <recommendedName>
        <fullName evidence="15">lytic cellulose monooxygenase (C4-dehydrogenating)</fullName>
        <ecNumber evidence="15">1.14.99.56</ecNumber>
    </recommendedName>
</protein>
<keyword evidence="12" id="KW-0624">Polysaccharide degradation</keyword>
<keyword evidence="6" id="KW-0136">Cellulose degradation</keyword>
<keyword evidence="3" id="KW-0964">Secreted</keyword>
<evidence type="ECO:0000256" key="14">
    <source>
        <dbReference type="ARBA" id="ARBA00045077"/>
    </source>
</evidence>
<evidence type="ECO:0000256" key="4">
    <source>
        <dbReference type="ARBA" id="ARBA00022723"/>
    </source>
</evidence>
<keyword evidence="11" id="KW-0119">Carbohydrate metabolism</keyword>
<dbReference type="InterPro" id="IPR005103">
    <property type="entry name" value="AA9_LPMO"/>
</dbReference>
<evidence type="ECO:0000256" key="9">
    <source>
        <dbReference type="ARBA" id="ARBA00023033"/>
    </source>
</evidence>
<evidence type="ECO:0000256" key="2">
    <source>
        <dbReference type="ARBA" id="ARBA00004613"/>
    </source>
</evidence>
<evidence type="ECO:0000256" key="12">
    <source>
        <dbReference type="ARBA" id="ARBA00023326"/>
    </source>
</evidence>
<feature type="domain" description="Auxiliary Activity family 9 catalytic" evidence="17">
    <location>
        <begin position="1"/>
        <end position="103"/>
    </location>
</feature>
<name>A0A0C9W4B3_SPHS4</name>
<keyword evidence="7" id="KW-0560">Oxidoreductase</keyword>
<keyword evidence="5" id="KW-0732">Signal</keyword>
<keyword evidence="4" id="KW-0479">Metal-binding</keyword>
<keyword evidence="10" id="KW-1015">Disulfide bond</keyword>
<dbReference type="Gene3D" id="2.70.50.70">
    <property type="match status" value="1"/>
</dbReference>
<keyword evidence="19" id="KW-1185">Reference proteome</keyword>
<dbReference type="PANTHER" id="PTHR33353:SF10">
    <property type="entry name" value="ENDO-BETA-1,4-GLUCANASE D"/>
    <property type="match status" value="1"/>
</dbReference>
<dbReference type="AlphaFoldDB" id="A0A0C9W4B3"/>
<evidence type="ECO:0000256" key="15">
    <source>
        <dbReference type="ARBA" id="ARBA00047174"/>
    </source>
</evidence>
<dbReference type="GO" id="GO:0005576">
    <property type="term" value="C:extracellular region"/>
    <property type="evidence" value="ECO:0007669"/>
    <property type="project" value="UniProtKB-SubCell"/>
</dbReference>
<gene>
    <name evidence="18" type="ORF">M422DRAFT_29363</name>
</gene>
<keyword evidence="8" id="KW-0186">Copper</keyword>
<keyword evidence="9" id="KW-0503">Monooxygenase</keyword>
<comment type="similarity">
    <text evidence="13">Belongs to the polysaccharide monooxygenase AA9 family.</text>
</comment>
<evidence type="ECO:0000256" key="16">
    <source>
        <dbReference type="SAM" id="MobiDB-lite"/>
    </source>
</evidence>
<dbReference type="PANTHER" id="PTHR33353">
    <property type="entry name" value="PUTATIVE (AFU_ORTHOLOGUE AFUA_1G12560)-RELATED"/>
    <property type="match status" value="1"/>
</dbReference>
<evidence type="ECO:0000256" key="6">
    <source>
        <dbReference type="ARBA" id="ARBA00023001"/>
    </source>
</evidence>
<evidence type="ECO:0000259" key="17">
    <source>
        <dbReference type="Pfam" id="PF03443"/>
    </source>
</evidence>
<comment type="cofactor">
    <cofactor evidence="1">
        <name>Cu(2+)</name>
        <dbReference type="ChEBI" id="CHEBI:29036"/>
    </cofactor>
</comment>
<evidence type="ECO:0000313" key="19">
    <source>
        <dbReference type="Proteomes" id="UP000054279"/>
    </source>
</evidence>
<evidence type="ECO:0000256" key="10">
    <source>
        <dbReference type="ARBA" id="ARBA00023157"/>
    </source>
</evidence>
<dbReference type="EC" id="1.14.99.56" evidence="15"/>
<dbReference type="OrthoDB" id="3496539at2759"/>
<proteinExistence type="inferred from homology"/>
<evidence type="ECO:0000256" key="8">
    <source>
        <dbReference type="ARBA" id="ARBA00023008"/>
    </source>
</evidence>
<dbReference type="GO" id="GO:0030245">
    <property type="term" value="P:cellulose catabolic process"/>
    <property type="evidence" value="ECO:0007669"/>
    <property type="project" value="UniProtKB-KW"/>
</dbReference>
<organism evidence="18 19">
    <name type="scientific">Sphaerobolus stellatus (strain SS14)</name>
    <dbReference type="NCBI Taxonomy" id="990650"/>
    <lineage>
        <taxon>Eukaryota</taxon>
        <taxon>Fungi</taxon>
        <taxon>Dikarya</taxon>
        <taxon>Basidiomycota</taxon>
        <taxon>Agaricomycotina</taxon>
        <taxon>Agaricomycetes</taxon>
        <taxon>Phallomycetidae</taxon>
        <taxon>Geastrales</taxon>
        <taxon>Sphaerobolaceae</taxon>
        <taxon>Sphaerobolus</taxon>
    </lineage>
</organism>
<comment type="catalytic activity">
    <reaction evidence="14">
        <text>[(1-&gt;4)-beta-D-glucosyl]n+m + reduced acceptor + O2 = 4-dehydro-beta-D-glucosyl-[(1-&gt;4)-beta-D-glucosyl]n-1 + [(1-&gt;4)-beta-D-glucosyl]m + acceptor + H2O.</text>
        <dbReference type="EC" id="1.14.99.56"/>
    </reaction>
</comment>
<evidence type="ECO:0000256" key="3">
    <source>
        <dbReference type="ARBA" id="ARBA00022525"/>
    </source>
</evidence>
<dbReference type="Pfam" id="PF03443">
    <property type="entry name" value="AA9"/>
    <property type="match status" value="1"/>
</dbReference>
<evidence type="ECO:0000256" key="13">
    <source>
        <dbReference type="ARBA" id="ARBA00044502"/>
    </source>
</evidence>
<reference evidence="18 19" key="1">
    <citation type="submission" date="2014-06" db="EMBL/GenBank/DDBJ databases">
        <title>Evolutionary Origins and Diversification of the Mycorrhizal Mutualists.</title>
        <authorList>
            <consortium name="DOE Joint Genome Institute"/>
            <consortium name="Mycorrhizal Genomics Consortium"/>
            <person name="Kohler A."/>
            <person name="Kuo A."/>
            <person name="Nagy L.G."/>
            <person name="Floudas D."/>
            <person name="Copeland A."/>
            <person name="Barry K.W."/>
            <person name="Cichocki N."/>
            <person name="Veneault-Fourrey C."/>
            <person name="LaButti K."/>
            <person name="Lindquist E.A."/>
            <person name="Lipzen A."/>
            <person name="Lundell T."/>
            <person name="Morin E."/>
            <person name="Murat C."/>
            <person name="Riley R."/>
            <person name="Ohm R."/>
            <person name="Sun H."/>
            <person name="Tunlid A."/>
            <person name="Henrissat B."/>
            <person name="Grigoriev I.V."/>
            <person name="Hibbett D.S."/>
            <person name="Martin F."/>
        </authorList>
    </citation>
    <scope>NUCLEOTIDE SEQUENCE [LARGE SCALE GENOMIC DNA]</scope>
    <source>
        <strain evidence="18 19">SS14</strain>
    </source>
</reference>
<sequence>MAKTPGNVADWDGSGDVWFKVHEFPTITNRGSSLSFPEQGINRVTFTIPPNLPDRQYLVRLENIALHLAGMWRHRVFHILCPDQRRRRTSDPQPKVEFPDAYTG</sequence>
<evidence type="ECO:0000256" key="7">
    <source>
        <dbReference type="ARBA" id="ARBA00023002"/>
    </source>
</evidence>
<dbReference type="HOGENOM" id="CLU_031730_4_4_1"/>
<comment type="subcellular location">
    <subcellularLocation>
        <location evidence="2">Secreted</location>
    </subcellularLocation>
</comment>
<evidence type="ECO:0000256" key="11">
    <source>
        <dbReference type="ARBA" id="ARBA00023277"/>
    </source>
</evidence>
<dbReference type="Proteomes" id="UP000054279">
    <property type="component" value="Unassembled WGS sequence"/>
</dbReference>
<evidence type="ECO:0000256" key="5">
    <source>
        <dbReference type="ARBA" id="ARBA00022729"/>
    </source>
</evidence>
<evidence type="ECO:0000256" key="1">
    <source>
        <dbReference type="ARBA" id="ARBA00001973"/>
    </source>
</evidence>
<dbReference type="GO" id="GO:0046872">
    <property type="term" value="F:metal ion binding"/>
    <property type="evidence" value="ECO:0007669"/>
    <property type="project" value="UniProtKB-KW"/>
</dbReference>